<reference evidence="10 11" key="1">
    <citation type="journal article" date="2015" name="Genome Announc.">
        <title>Expanding the biotechnology potential of lactobacilli through comparative genomics of 213 strains and associated genera.</title>
        <authorList>
            <person name="Sun Z."/>
            <person name="Harris H.M."/>
            <person name="McCann A."/>
            <person name="Guo C."/>
            <person name="Argimon S."/>
            <person name="Zhang W."/>
            <person name="Yang X."/>
            <person name="Jeffery I.B."/>
            <person name="Cooney J.C."/>
            <person name="Kagawa T.F."/>
            <person name="Liu W."/>
            <person name="Song Y."/>
            <person name="Salvetti E."/>
            <person name="Wrobel A."/>
            <person name="Rasinkangas P."/>
            <person name="Parkhill J."/>
            <person name="Rea M.C."/>
            <person name="O'Sullivan O."/>
            <person name="Ritari J."/>
            <person name="Douillard F.P."/>
            <person name="Paul Ross R."/>
            <person name="Yang R."/>
            <person name="Briner A.E."/>
            <person name="Felis G.E."/>
            <person name="de Vos W.M."/>
            <person name="Barrangou R."/>
            <person name="Klaenhammer T.R."/>
            <person name="Caufield P.W."/>
            <person name="Cui Y."/>
            <person name="Zhang H."/>
            <person name="O'Toole P.W."/>
        </authorList>
    </citation>
    <scope>NUCLEOTIDE SEQUENCE [LARGE SCALE GENOMIC DNA]</scope>
    <source>
        <strain evidence="10 11">DSM 22408</strain>
    </source>
</reference>
<dbReference type="InterPro" id="IPR015655">
    <property type="entry name" value="PP2C"/>
</dbReference>
<comment type="catalytic activity">
    <reaction evidence="7">
        <text>O-phospho-L-seryl-[protein] + H2O = L-seryl-[protein] + phosphate</text>
        <dbReference type="Rhea" id="RHEA:20629"/>
        <dbReference type="Rhea" id="RHEA-COMP:9863"/>
        <dbReference type="Rhea" id="RHEA-COMP:11604"/>
        <dbReference type="ChEBI" id="CHEBI:15377"/>
        <dbReference type="ChEBI" id="CHEBI:29999"/>
        <dbReference type="ChEBI" id="CHEBI:43474"/>
        <dbReference type="ChEBI" id="CHEBI:83421"/>
        <dbReference type="EC" id="3.1.3.16"/>
    </reaction>
</comment>
<organism evidence="10 11">
    <name type="scientific">Ligilactobacillus ceti DSM 22408</name>
    <dbReference type="NCBI Taxonomy" id="1122146"/>
    <lineage>
        <taxon>Bacteria</taxon>
        <taxon>Bacillati</taxon>
        <taxon>Bacillota</taxon>
        <taxon>Bacilli</taxon>
        <taxon>Lactobacillales</taxon>
        <taxon>Lactobacillaceae</taxon>
        <taxon>Ligilactobacillus</taxon>
    </lineage>
</organism>
<evidence type="ECO:0000256" key="5">
    <source>
        <dbReference type="ARBA" id="ARBA00022912"/>
    </source>
</evidence>
<dbReference type="InterPro" id="IPR036457">
    <property type="entry name" value="PPM-type-like_dom_sf"/>
</dbReference>
<dbReference type="PANTHER" id="PTHR13832:SF860">
    <property type="entry name" value="PROTEIN PHOSPHATASE PHPP"/>
    <property type="match status" value="1"/>
</dbReference>
<accession>A0A0R2KGT2</accession>
<comment type="catalytic activity">
    <reaction evidence="8">
        <text>O-phospho-L-threonyl-[protein] + H2O = L-threonyl-[protein] + phosphate</text>
        <dbReference type="Rhea" id="RHEA:47004"/>
        <dbReference type="Rhea" id="RHEA-COMP:11060"/>
        <dbReference type="Rhea" id="RHEA-COMP:11605"/>
        <dbReference type="ChEBI" id="CHEBI:15377"/>
        <dbReference type="ChEBI" id="CHEBI:30013"/>
        <dbReference type="ChEBI" id="CHEBI:43474"/>
        <dbReference type="ChEBI" id="CHEBI:61977"/>
        <dbReference type="EC" id="3.1.3.16"/>
    </reaction>
</comment>
<evidence type="ECO:0000259" key="9">
    <source>
        <dbReference type="PROSITE" id="PS51746"/>
    </source>
</evidence>
<evidence type="ECO:0000256" key="3">
    <source>
        <dbReference type="ARBA" id="ARBA00022723"/>
    </source>
</evidence>
<dbReference type="EC" id="3.1.3.16" evidence="2"/>
<dbReference type="STRING" id="1122146.IV53_GL000549"/>
<keyword evidence="11" id="KW-1185">Reference proteome</keyword>
<dbReference type="CDD" id="cd00143">
    <property type="entry name" value="PP2Cc"/>
    <property type="match status" value="1"/>
</dbReference>
<name>A0A0R2KGT2_9LACO</name>
<dbReference type="GO" id="GO:0046872">
    <property type="term" value="F:metal ion binding"/>
    <property type="evidence" value="ECO:0007669"/>
    <property type="project" value="UniProtKB-KW"/>
</dbReference>
<dbReference type="PROSITE" id="PS51746">
    <property type="entry name" value="PPM_2"/>
    <property type="match status" value="1"/>
</dbReference>
<dbReference type="RefSeq" id="WP_051188959.1">
    <property type="nucleotide sequence ID" value="NZ_JQBZ01000025.1"/>
</dbReference>
<dbReference type="GO" id="GO:0004722">
    <property type="term" value="F:protein serine/threonine phosphatase activity"/>
    <property type="evidence" value="ECO:0007669"/>
    <property type="project" value="UniProtKB-EC"/>
</dbReference>
<dbReference type="SMART" id="SM00332">
    <property type="entry name" value="PP2Cc"/>
    <property type="match status" value="1"/>
</dbReference>
<dbReference type="NCBIfam" id="NF033484">
    <property type="entry name" value="Stp1_PP2C_phos"/>
    <property type="match status" value="1"/>
</dbReference>
<keyword evidence="6" id="KW-0464">Manganese</keyword>
<dbReference type="SUPFAM" id="SSF81606">
    <property type="entry name" value="PP2C-like"/>
    <property type="match status" value="1"/>
</dbReference>
<dbReference type="FunFam" id="3.60.40.10:FF:000002">
    <property type="entry name" value="Serine/threonine phosphatase stp"/>
    <property type="match status" value="1"/>
</dbReference>
<dbReference type="AlphaFoldDB" id="A0A0R2KGT2"/>
<evidence type="ECO:0000256" key="4">
    <source>
        <dbReference type="ARBA" id="ARBA00022801"/>
    </source>
</evidence>
<comment type="caution">
    <text evidence="10">The sequence shown here is derived from an EMBL/GenBank/DDBJ whole genome shotgun (WGS) entry which is preliminary data.</text>
</comment>
<comment type="cofactor">
    <cofactor evidence="1">
        <name>Mn(2+)</name>
        <dbReference type="ChEBI" id="CHEBI:29035"/>
    </cofactor>
</comment>
<keyword evidence="4" id="KW-0378">Hydrolase</keyword>
<gene>
    <name evidence="10" type="ORF">IV53_GL000549</name>
</gene>
<dbReference type="Gene3D" id="3.60.40.10">
    <property type="entry name" value="PPM-type phosphatase domain"/>
    <property type="match status" value="1"/>
</dbReference>
<evidence type="ECO:0000256" key="1">
    <source>
        <dbReference type="ARBA" id="ARBA00001936"/>
    </source>
</evidence>
<feature type="domain" description="PPM-type phosphatase" evidence="9">
    <location>
        <begin position="3"/>
        <end position="242"/>
    </location>
</feature>
<evidence type="ECO:0000256" key="7">
    <source>
        <dbReference type="ARBA" id="ARBA00047761"/>
    </source>
</evidence>
<dbReference type="Proteomes" id="UP000051500">
    <property type="component" value="Unassembled WGS sequence"/>
</dbReference>
<dbReference type="Pfam" id="PF13672">
    <property type="entry name" value="PP2C_2"/>
    <property type="match status" value="1"/>
</dbReference>
<dbReference type="SMART" id="SM00331">
    <property type="entry name" value="PP2C_SIG"/>
    <property type="match status" value="1"/>
</dbReference>
<dbReference type="PANTHER" id="PTHR13832">
    <property type="entry name" value="PROTEIN PHOSPHATASE 2C"/>
    <property type="match status" value="1"/>
</dbReference>
<evidence type="ECO:0000256" key="8">
    <source>
        <dbReference type="ARBA" id="ARBA00048336"/>
    </source>
</evidence>
<proteinExistence type="predicted"/>
<dbReference type="PATRIC" id="fig|1122146.4.peg.564"/>
<evidence type="ECO:0000313" key="11">
    <source>
        <dbReference type="Proteomes" id="UP000051500"/>
    </source>
</evidence>
<dbReference type="InterPro" id="IPR001932">
    <property type="entry name" value="PPM-type_phosphatase-like_dom"/>
</dbReference>
<dbReference type="EMBL" id="JQBZ01000025">
    <property type="protein sequence ID" value="KRN88584.1"/>
    <property type="molecule type" value="Genomic_DNA"/>
</dbReference>
<evidence type="ECO:0000313" key="10">
    <source>
        <dbReference type="EMBL" id="KRN88584.1"/>
    </source>
</evidence>
<keyword evidence="5" id="KW-0904">Protein phosphatase</keyword>
<evidence type="ECO:0000256" key="2">
    <source>
        <dbReference type="ARBA" id="ARBA00013081"/>
    </source>
</evidence>
<keyword evidence="3" id="KW-0479">Metal-binding</keyword>
<evidence type="ECO:0000256" key="6">
    <source>
        <dbReference type="ARBA" id="ARBA00023211"/>
    </source>
</evidence>
<protein>
    <recommendedName>
        <fullName evidence="2">protein-serine/threonine phosphatase</fullName>
        <ecNumber evidence="2">3.1.3.16</ecNumber>
    </recommendedName>
</protein>
<dbReference type="eggNOG" id="COG0631">
    <property type="taxonomic scope" value="Bacteria"/>
</dbReference>
<sequence length="248" mass="27478">MIEVHYQSDIGKARDTNEDYVGVFTSQSKAQLLLVADGVGGMQGGEVASEMTVETMGEYFEKSHFTTAQTALTWLEEAITKVNQAVKQRSQDYFDLRGMGTTLVALLFVENQVVVAHIGDSRAYLLRQQRFSPLTQDHTFVSQMVRLGEMSEEEAKKHPKRHWVTRAVGVEAEVEFDYDVQTVQPGDRYLLCSDGLTNLLTPSAIKHILLEPLTLADQCQALIDLTNQAGGTDNITVLLAAVPNEVKS</sequence>